<proteinExistence type="predicted"/>
<keyword evidence="2" id="KW-1185">Reference proteome</keyword>
<protein>
    <submittedName>
        <fullName evidence="1">Uncharacterized protein</fullName>
    </submittedName>
</protein>
<dbReference type="RefSeq" id="WP_058958791.1">
    <property type="nucleotide sequence ID" value="NZ_CP020883.1"/>
</dbReference>
<dbReference type="EMBL" id="CCXZ01000025">
    <property type="protein sequence ID" value="CEG14796.1"/>
    <property type="molecule type" value="Genomic_DNA"/>
</dbReference>
<evidence type="ECO:0000313" key="1">
    <source>
        <dbReference type="EMBL" id="CEG14796.1"/>
    </source>
</evidence>
<name>A0A0U4YHU8_XANCI</name>
<sequence length="168" mass="18914">MATSNTRQYRRLPSQLGAKAPKVGRPPWSDRRFAITWLLAPIIGVLLAFLIAVAVTAMGKMAQGTPRFYLVALSYTYLLASLMCMPAYAIGVGGYWWMTRNAEEKRIGYLWWIPVFSALWGWFPSVLFPQGGDVGMGKLFVMMAGTVFVLSLIWILVVRAVLYIWNKV</sequence>
<evidence type="ECO:0000313" key="2">
    <source>
        <dbReference type="Proteomes" id="UP000052230"/>
    </source>
</evidence>
<dbReference type="AlphaFoldDB" id="A0A0U4YHU8"/>
<reference evidence="1 2" key="1">
    <citation type="submission" date="2014-09" db="EMBL/GenBank/DDBJ databases">
        <authorList>
            <person name="Regsiter A."/>
        </authorList>
    </citation>
    <scope>NUCLEOTIDE SEQUENCE [LARGE SCALE GENOMIC DNA]</scope>
</reference>
<comment type="caution">
    <text evidence="1">The sequence shown here is derived from an EMBL/GenBank/DDBJ whole genome shotgun (WGS) entry which is preliminary data.</text>
</comment>
<accession>A0A0U4YHU8</accession>
<dbReference type="Proteomes" id="UP000052230">
    <property type="component" value="Unassembled WGS sequence"/>
</dbReference>
<gene>
    <name evidence="1" type="ORF">XAC3562_1200119</name>
</gene>
<organism evidence="1 2">
    <name type="scientific">Xanthomonas citri pv. citri</name>
    <dbReference type="NCBI Taxonomy" id="611301"/>
    <lineage>
        <taxon>Bacteria</taxon>
        <taxon>Pseudomonadati</taxon>
        <taxon>Pseudomonadota</taxon>
        <taxon>Gammaproteobacteria</taxon>
        <taxon>Lysobacterales</taxon>
        <taxon>Lysobacteraceae</taxon>
        <taxon>Xanthomonas</taxon>
    </lineage>
</organism>